<comment type="caution">
    <text evidence="3">The sequence shown here is derived from an EMBL/GenBank/DDBJ whole genome shotgun (WGS) entry which is preliminary data.</text>
</comment>
<accession>A0A9P4YX12</accession>
<dbReference type="GO" id="GO:0070072">
    <property type="term" value="P:vacuolar proton-transporting V-type ATPase complex assembly"/>
    <property type="evidence" value="ECO:0007669"/>
    <property type="project" value="InterPro"/>
</dbReference>
<evidence type="ECO:0000313" key="4">
    <source>
        <dbReference type="Proteomes" id="UP000749293"/>
    </source>
</evidence>
<dbReference type="Proteomes" id="UP000749293">
    <property type="component" value="Unassembled WGS sequence"/>
</dbReference>
<dbReference type="AlphaFoldDB" id="A0A9P4YX12"/>
<feature type="region of interest" description="Disordered" evidence="2">
    <location>
        <begin position="175"/>
        <end position="211"/>
    </location>
</feature>
<gene>
    <name evidence="3" type="ORF">GMORB2_6788</name>
</gene>
<evidence type="ECO:0000256" key="1">
    <source>
        <dbReference type="ARBA" id="ARBA00093634"/>
    </source>
</evidence>
<dbReference type="InterPro" id="IPR040357">
    <property type="entry name" value="Vma22/CCDC115"/>
</dbReference>
<protein>
    <recommendedName>
        <fullName evidence="1">Vacuolar ATPase assembly protein VMA22</fullName>
    </recommendedName>
</protein>
<evidence type="ECO:0000256" key="2">
    <source>
        <dbReference type="SAM" id="MobiDB-lite"/>
    </source>
</evidence>
<sequence>MTDKDHDHDSVIDALLERYLILLDEYTTLRSRLVRLQSSVHQSIARANFSAERGLRYGQDQYDGRMKASRVLEIEGLDGDAAQVPSFKAVKVKEEAEQQQAEGSKQEGEEKEAEEEEDRRKKKNTSNNPLRWFGVLTPMPLRDAQARSIEAVDQVIPQLVSLSAEMSSLEIQVRRARKKRAKAISTATTSTKDDSNSNSNSNSNSQTTIQA</sequence>
<dbReference type="PANTHER" id="PTHR31996:SF2">
    <property type="entry name" value="COILED-COIL DOMAIN-CONTAINING PROTEIN 115"/>
    <property type="match status" value="1"/>
</dbReference>
<dbReference type="GeneID" id="55973011"/>
<dbReference type="OrthoDB" id="408631at2759"/>
<reference evidence="3" key="1">
    <citation type="submission" date="2020-03" db="EMBL/GenBank/DDBJ databases">
        <title>Site-based positive gene gene selection in Geosmithia morbida across the United States reveals a broad range of putative effectors and factors for local host and environmental adapation.</title>
        <authorList>
            <person name="Onufrak A."/>
            <person name="Murdoch R.W."/>
            <person name="Gazis R."/>
            <person name="Huff M."/>
            <person name="Staton M."/>
            <person name="Klingeman W."/>
            <person name="Hadziabdic D."/>
        </authorList>
    </citation>
    <scope>NUCLEOTIDE SEQUENCE</scope>
    <source>
        <strain evidence="3">1262</strain>
    </source>
</reference>
<dbReference type="Pfam" id="PF21730">
    <property type="entry name" value="Vma22_CCDC115"/>
    <property type="match status" value="1"/>
</dbReference>
<dbReference type="EMBL" id="JAANYQ010000007">
    <property type="protein sequence ID" value="KAF4123238.1"/>
    <property type="molecule type" value="Genomic_DNA"/>
</dbReference>
<dbReference type="GO" id="GO:0051082">
    <property type="term" value="F:unfolded protein binding"/>
    <property type="evidence" value="ECO:0007669"/>
    <property type="project" value="TreeGrafter"/>
</dbReference>
<proteinExistence type="predicted"/>
<dbReference type="RefSeq" id="XP_035321890.1">
    <property type="nucleotide sequence ID" value="XM_035468756.1"/>
</dbReference>
<name>A0A9P4YX12_9HYPO</name>
<keyword evidence="4" id="KW-1185">Reference proteome</keyword>
<dbReference type="PANTHER" id="PTHR31996">
    <property type="entry name" value="COILED-COIL DOMAIN-CONTAINING PROTEIN 115"/>
    <property type="match status" value="1"/>
</dbReference>
<feature type="region of interest" description="Disordered" evidence="2">
    <location>
        <begin position="92"/>
        <end position="133"/>
    </location>
</feature>
<dbReference type="GO" id="GO:1990871">
    <property type="term" value="C:Vma12-Vma22 assembly complex"/>
    <property type="evidence" value="ECO:0007669"/>
    <property type="project" value="TreeGrafter"/>
</dbReference>
<feature type="compositionally biased region" description="Low complexity" evidence="2">
    <location>
        <begin position="183"/>
        <end position="211"/>
    </location>
</feature>
<evidence type="ECO:0000313" key="3">
    <source>
        <dbReference type="EMBL" id="KAF4123238.1"/>
    </source>
</evidence>
<organism evidence="3 4">
    <name type="scientific">Geosmithia morbida</name>
    <dbReference type="NCBI Taxonomy" id="1094350"/>
    <lineage>
        <taxon>Eukaryota</taxon>
        <taxon>Fungi</taxon>
        <taxon>Dikarya</taxon>
        <taxon>Ascomycota</taxon>
        <taxon>Pezizomycotina</taxon>
        <taxon>Sordariomycetes</taxon>
        <taxon>Hypocreomycetidae</taxon>
        <taxon>Hypocreales</taxon>
        <taxon>Bionectriaceae</taxon>
        <taxon>Geosmithia</taxon>
    </lineage>
</organism>